<proteinExistence type="predicted"/>
<reference evidence="1" key="1">
    <citation type="journal article" date="2015" name="Nature">
        <title>Complex archaea that bridge the gap between prokaryotes and eukaryotes.</title>
        <authorList>
            <person name="Spang A."/>
            <person name="Saw J.H."/>
            <person name="Jorgensen S.L."/>
            <person name="Zaremba-Niedzwiedzka K."/>
            <person name="Martijn J."/>
            <person name="Lind A.E."/>
            <person name="van Eijk R."/>
            <person name="Schleper C."/>
            <person name="Guy L."/>
            <person name="Ettema T.J."/>
        </authorList>
    </citation>
    <scope>NUCLEOTIDE SEQUENCE</scope>
</reference>
<gene>
    <name evidence="1" type="ORF">LCGC14_1108500</name>
</gene>
<dbReference type="EMBL" id="LAZR01005042">
    <property type="protein sequence ID" value="KKN03359.1"/>
    <property type="molecule type" value="Genomic_DNA"/>
</dbReference>
<organism evidence="1">
    <name type="scientific">marine sediment metagenome</name>
    <dbReference type="NCBI Taxonomy" id="412755"/>
    <lineage>
        <taxon>unclassified sequences</taxon>
        <taxon>metagenomes</taxon>
        <taxon>ecological metagenomes</taxon>
    </lineage>
</organism>
<accession>A0A0F9MC78</accession>
<sequence>MSSTIQNYWFNEVVQDILKPEVNIVFIVDKSQILEFPQIKEKIQEDYPILKQYKSEIELRLLLKKKVNKIIVIFKNEKEIPYDFLSKFVVFNIKHLFNDIFSKLDYEEVLKFPMEIYQIFYENYNKIKESLFEKMSKAETHNFLRNLIPDDYIQQRDYVINIKSRIKNLTTEERKDFNWWGKVAENIGELMYFLDNFNIDDNITKLKSELNDKFFNFIKEEYEDLIYDTGSHINSNLINLIFGGRKKKKAIICFDCMGFEEWYIIKDFLESKNNLDFDVSYSFSILPSETKYSSSAIFAGMVPKSIKELDIINQIHWKNEAKLFKYNLTKNFNFKEDEIFFLRCLISDDLSISFDNLTDYNAVGFVFSFIDEISHSRRRINKNKLLKTIKLDLEPSNLYEFFKSLIQQGFETYIVSDHGSIFSKGNGINVSKELFDNRARRYLLSNSEILLKEYNEKINSSLLIQFRNLIGSDYLLLLSGDNMFGSKMKSGLTHGGISIEEVIVPFIKVVKK</sequence>
<dbReference type="AlphaFoldDB" id="A0A0F9MC78"/>
<dbReference type="Pfam" id="PF08665">
    <property type="entry name" value="PglZ"/>
    <property type="match status" value="1"/>
</dbReference>
<name>A0A0F9MC78_9ZZZZ</name>
<comment type="caution">
    <text evidence="1">The sequence shown here is derived from an EMBL/GenBank/DDBJ whole genome shotgun (WGS) entry which is preliminary data.</text>
</comment>
<protein>
    <submittedName>
        <fullName evidence="1">Uncharacterized protein</fullName>
    </submittedName>
</protein>
<evidence type="ECO:0000313" key="1">
    <source>
        <dbReference type="EMBL" id="KKN03359.1"/>
    </source>
</evidence>